<dbReference type="EMBL" id="CP009043">
    <property type="protein sequence ID" value="AII15294.1"/>
    <property type="molecule type" value="Genomic_DNA"/>
</dbReference>
<name>A0A076FHL9_9BACT</name>
<dbReference type="KEGG" id="caj:CIG1485E_1471"/>
<keyword evidence="2" id="KW-0812">Transmembrane</keyword>
<dbReference type="PATRIC" id="fig|1244531.5.peg.1671"/>
<proteinExistence type="predicted"/>
<dbReference type="HOGENOM" id="CLU_1029275_0_0_7"/>
<feature type="region of interest" description="Disordered" evidence="1">
    <location>
        <begin position="131"/>
        <end position="158"/>
    </location>
</feature>
<dbReference type="Proteomes" id="UP000028486">
    <property type="component" value="Chromosome"/>
</dbReference>
<sequence>MAKKSTQIGVKYQTFNSFIVAIVLYMLVIFILFFKIYTREEPKKYTNQKDAFMDVFIVQTEVADTVVAPKQAEKKVEAKLEEKDQPTEDKSKTTNKDSAPKEPQPKEEPVKKVVEEKPSVNLSNLFSEVKPIKQPEKSKPAAVQSNKKSDAKTSSTKSASDIFNALQKDITAKAPKAGMTGEYNKYFGDITEIIQQRWVRYKADTNDKAKVTFIIDKFGKLSYNIDEKSLNSEFNNKVKDFLENLKDVDFPAPPDGSAKTISTMLIDKID</sequence>
<dbReference type="Pfam" id="PF13103">
    <property type="entry name" value="TonB_2"/>
    <property type="match status" value="1"/>
</dbReference>
<keyword evidence="2" id="KW-0472">Membrane</keyword>
<evidence type="ECO:0000313" key="4">
    <source>
        <dbReference type="Proteomes" id="UP000028486"/>
    </source>
</evidence>
<protein>
    <submittedName>
        <fullName evidence="3">Tol-Pal system subunit TolA</fullName>
    </submittedName>
</protein>
<dbReference type="STRING" id="1244531.CIG2463D_1664"/>
<reference evidence="4" key="1">
    <citation type="journal article" date="2014" name="Genome Announc.">
        <title>Complete Genome Sequence of Campylobacter iguaniorum Strain 1485ET, Isolated from a Bearded Dragon (Pogona vitticeps).</title>
        <authorList>
            <person name="Gilbert M.J."/>
            <person name="Miller W.G."/>
            <person name="Yee E."/>
            <person name="Kik M."/>
            <person name="Wagenaar J.A."/>
            <person name="Duim B."/>
        </authorList>
    </citation>
    <scope>NUCLEOTIDE SEQUENCE [LARGE SCALE GENOMIC DNA]</scope>
    <source>
        <strain evidence="4">1485E</strain>
    </source>
</reference>
<dbReference type="SUPFAM" id="SSF74653">
    <property type="entry name" value="TolA/TonB C-terminal domain"/>
    <property type="match status" value="1"/>
</dbReference>
<evidence type="ECO:0000313" key="3">
    <source>
        <dbReference type="EMBL" id="AII15294.1"/>
    </source>
</evidence>
<organism evidence="3 4">
    <name type="scientific">Campylobacter iguaniorum</name>
    <dbReference type="NCBI Taxonomy" id="1244531"/>
    <lineage>
        <taxon>Bacteria</taxon>
        <taxon>Pseudomonadati</taxon>
        <taxon>Campylobacterota</taxon>
        <taxon>Epsilonproteobacteria</taxon>
        <taxon>Campylobacterales</taxon>
        <taxon>Campylobacteraceae</taxon>
        <taxon>Campylobacter</taxon>
    </lineage>
</organism>
<feature type="region of interest" description="Disordered" evidence="1">
    <location>
        <begin position="76"/>
        <end position="114"/>
    </location>
</feature>
<keyword evidence="2" id="KW-1133">Transmembrane helix</keyword>
<dbReference type="eggNOG" id="COG0810">
    <property type="taxonomic scope" value="Bacteria"/>
</dbReference>
<feature type="transmembrane region" description="Helical" evidence="2">
    <location>
        <begin position="15"/>
        <end position="34"/>
    </location>
</feature>
<accession>A0A076FHL9</accession>
<dbReference type="RefSeq" id="WP_038455696.1">
    <property type="nucleotide sequence ID" value="NZ_CP009043.1"/>
</dbReference>
<evidence type="ECO:0000256" key="1">
    <source>
        <dbReference type="SAM" id="MobiDB-lite"/>
    </source>
</evidence>
<evidence type="ECO:0000256" key="2">
    <source>
        <dbReference type="SAM" id="Phobius"/>
    </source>
</evidence>
<gene>
    <name evidence="3" type="primary">tolA</name>
    <name evidence="3" type="ORF">CIG1485E_1471</name>
</gene>
<dbReference type="AlphaFoldDB" id="A0A076FHL9"/>
<keyword evidence="4" id="KW-1185">Reference proteome</keyword>
<dbReference type="OrthoDB" id="5363395at2"/>